<dbReference type="RefSeq" id="WP_027639390.1">
    <property type="nucleotide sequence ID" value="NZ_FOOE01000023.1"/>
</dbReference>
<evidence type="ECO:0000313" key="2">
    <source>
        <dbReference type="Proteomes" id="UP000182135"/>
    </source>
</evidence>
<dbReference type="STRING" id="1529.SAMN04487885_12329"/>
<proteinExistence type="predicted"/>
<dbReference type="EMBL" id="FOOE01000023">
    <property type="protein sequence ID" value="SFG05467.1"/>
    <property type="molecule type" value="Genomic_DNA"/>
</dbReference>
<name>A0A1I2NV32_9CLOT</name>
<gene>
    <name evidence="1" type="ORF">SAMN04487885_12329</name>
</gene>
<dbReference type="AlphaFoldDB" id="A0A1I2NV32"/>
<sequence length="118" mass="13751">MIYLKYDLNKKIKGFYDTSSFNYNEDFSTTFIKITKELRDKIISGRGNIEFRCIPNDPTKVYDVTDYNSLFVEYTPDSNLIQKTPLQILQEENEELKKRQQVTQEALDYILMSAGGGV</sequence>
<organism evidence="1 2">
    <name type="scientific">Clostridium cadaveris</name>
    <dbReference type="NCBI Taxonomy" id="1529"/>
    <lineage>
        <taxon>Bacteria</taxon>
        <taxon>Bacillati</taxon>
        <taxon>Bacillota</taxon>
        <taxon>Clostridia</taxon>
        <taxon>Eubacteriales</taxon>
        <taxon>Clostridiaceae</taxon>
        <taxon>Clostridium</taxon>
    </lineage>
</organism>
<protein>
    <submittedName>
        <fullName evidence="1">Uncharacterized protein</fullName>
    </submittedName>
</protein>
<dbReference type="Proteomes" id="UP000182135">
    <property type="component" value="Unassembled WGS sequence"/>
</dbReference>
<keyword evidence="2" id="KW-1185">Reference proteome</keyword>
<evidence type="ECO:0000313" key="1">
    <source>
        <dbReference type="EMBL" id="SFG05467.1"/>
    </source>
</evidence>
<reference evidence="1 2" key="1">
    <citation type="submission" date="2016-10" db="EMBL/GenBank/DDBJ databases">
        <authorList>
            <person name="de Groot N.N."/>
        </authorList>
    </citation>
    <scope>NUCLEOTIDE SEQUENCE [LARGE SCALE GENOMIC DNA]</scope>
    <source>
        <strain evidence="1 2">NLAE-zl-G419</strain>
    </source>
</reference>
<accession>A0A1I2NV32</accession>